<name>U4TYF4_9LACO</name>
<evidence type="ECO:0000256" key="1">
    <source>
        <dbReference type="ARBA" id="ARBA00004651"/>
    </source>
</evidence>
<dbReference type="Proteomes" id="UP000030647">
    <property type="component" value="Unassembled WGS sequence"/>
</dbReference>
<feature type="transmembrane region" description="Helical" evidence="7">
    <location>
        <begin position="165"/>
        <end position="188"/>
    </location>
</feature>
<feature type="transmembrane region" description="Helical" evidence="7">
    <location>
        <begin position="138"/>
        <end position="159"/>
    </location>
</feature>
<keyword evidence="6 7" id="KW-0472">Membrane</keyword>
<sequence length="412" mass="45101">MELTKQAVQRLRISSGLYVNYIVHGAGILILAQSVDALSSQWQTGAGTVATVISAIGIGRLLVLLISGWLSDRLGRQPFVGLGMMAYMAFFLGILWSPTASWGFFFAFLAGCANSCLDAGTYPALMDIYPEKAGAASVLIKGAMSAGQFLLPLLVGLLINVHAWYGFSFLLMSAVLLINGMVLLWPWWKQAKSKDIVKTTMTDRSENRRVSLRPMPWTLFALLIVYGFLSQGVFWIFTQSISQFGVQILNMSSVLSGSMLSWYSIGSFICVLVNVLVLSRRFKPVQLLVPFNILGAISLLPFIFRLPNSFIFPAALLVGFSFAGGVMQLGLTVMGESLPMGKGMATGFYYSAGAMSQFVLPLITARWSNSQMYVMWFNLVIAIVGVVVTATIAYLINRQHEEKPKGVVNSQE</sequence>
<evidence type="ECO:0000259" key="8">
    <source>
        <dbReference type="PROSITE" id="PS50850"/>
    </source>
</evidence>
<feature type="transmembrane region" description="Helical" evidence="7">
    <location>
        <begin position="373"/>
        <end position="396"/>
    </location>
</feature>
<dbReference type="InterPro" id="IPR020846">
    <property type="entry name" value="MFS_dom"/>
</dbReference>
<protein>
    <recommendedName>
        <fullName evidence="8">Major facilitator superfamily (MFS) profile domain-containing protein</fullName>
    </recommendedName>
</protein>
<dbReference type="Gene3D" id="1.20.1250.20">
    <property type="entry name" value="MFS general substrate transporter like domains"/>
    <property type="match status" value="2"/>
</dbReference>
<feature type="transmembrane region" description="Helical" evidence="7">
    <location>
        <begin position="260"/>
        <end position="278"/>
    </location>
</feature>
<organism evidence="9 10">
    <name type="scientific">Schleiferilactobacillus shenzhenensis LY-73</name>
    <dbReference type="NCBI Taxonomy" id="1231336"/>
    <lineage>
        <taxon>Bacteria</taxon>
        <taxon>Bacillati</taxon>
        <taxon>Bacillota</taxon>
        <taxon>Bacilli</taxon>
        <taxon>Lactobacillales</taxon>
        <taxon>Lactobacillaceae</taxon>
        <taxon>Schleiferilactobacillus</taxon>
    </lineage>
</organism>
<evidence type="ECO:0000256" key="4">
    <source>
        <dbReference type="ARBA" id="ARBA00022692"/>
    </source>
</evidence>
<evidence type="ECO:0000313" key="9">
    <source>
        <dbReference type="EMBL" id="ERL66337.1"/>
    </source>
</evidence>
<dbReference type="PANTHER" id="PTHR23514:SF3">
    <property type="entry name" value="BYPASS OF STOP CODON PROTEIN 6"/>
    <property type="match status" value="1"/>
</dbReference>
<dbReference type="Pfam" id="PF07690">
    <property type="entry name" value="MFS_1"/>
    <property type="match status" value="1"/>
</dbReference>
<feature type="domain" description="Major facilitator superfamily (MFS) profile" evidence="8">
    <location>
        <begin position="13"/>
        <end position="397"/>
    </location>
</feature>
<feature type="transmembrane region" description="Helical" evidence="7">
    <location>
        <begin position="44"/>
        <end position="66"/>
    </location>
</feature>
<keyword evidence="10" id="KW-1185">Reference proteome</keyword>
<dbReference type="GO" id="GO:0022857">
    <property type="term" value="F:transmembrane transporter activity"/>
    <property type="evidence" value="ECO:0007669"/>
    <property type="project" value="InterPro"/>
</dbReference>
<feature type="transmembrane region" description="Helical" evidence="7">
    <location>
        <begin position="102"/>
        <end position="126"/>
    </location>
</feature>
<proteinExistence type="inferred from homology"/>
<feature type="transmembrane region" description="Helical" evidence="7">
    <location>
        <begin position="217"/>
        <end position="237"/>
    </location>
</feature>
<feature type="transmembrane region" description="Helical" evidence="7">
    <location>
        <begin position="310"/>
        <end position="335"/>
    </location>
</feature>
<dbReference type="InterPro" id="IPR011701">
    <property type="entry name" value="MFS"/>
</dbReference>
<keyword evidence="5 7" id="KW-1133">Transmembrane helix</keyword>
<comment type="similarity">
    <text evidence="2">Belongs to the major facilitator superfamily.</text>
</comment>
<feature type="transmembrane region" description="Helical" evidence="7">
    <location>
        <begin position="285"/>
        <end position="304"/>
    </location>
</feature>
<feature type="transmembrane region" description="Helical" evidence="7">
    <location>
        <begin position="12"/>
        <end position="32"/>
    </location>
</feature>
<evidence type="ECO:0000256" key="2">
    <source>
        <dbReference type="ARBA" id="ARBA00008335"/>
    </source>
</evidence>
<feature type="transmembrane region" description="Helical" evidence="7">
    <location>
        <begin position="347"/>
        <end position="367"/>
    </location>
</feature>
<feature type="transmembrane region" description="Helical" evidence="7">
    <location>
        <begin position="78"/>
        <end position="96"/>
    </location>
</feature>
<dbReference type="PANTHER" id="PTHR23514">
    <property type="entry name" value="BYPASS OF STOP CODON PROTEIN 6"/>
    <property type="match status" value="1"/>
</dbReference>
<dbReference type="eggNOG" id="COG2271">
    <property type="taxonomic scope" value="Bacteria"/>
</dbReference>
<evidence type="ECO:0000256" key="6">
    <source>
        <dbReference type="ARBA" id="ARBA00023136"/>
    </source>
</evidence>
<dbReference type="EMBL" id="KI271582">
    <property type="protein sequence ID" value="ERL66337.1"/>
    <property type="molecule type" value="Genomic_DNA"/>
</dbReference>
<accession>U4TYF4</accession>
<dbReference type="AlphaFoldDB" id="U4TYF4"/>
<reference evidence="10" key="1">
    <citation type="journal article" date="2013" name="Genome Announc.">
        <title>Whole-Genome Sequencing of Lactobacillus shenzhenensis Strain LY-73T.</title>
        <authorList>
            <person name="Lin Z."/>
            <person name="Liu Z."/>
            <person name="Yang R."/>
            <person name="Zou Y."/>
            <person name="Wan D."/>
            <person name="Chen J."/>
            <person name="Guo M."/>
            <person name="Zhao J."/>
            <person name="Fang C."/>
            <person name="Yang R."/>
            <person name="Liu F."/>
        </authorList>
    </citation>
    <scope>NUCLEOTIDE SEQUENCE [LARGE SCALE GENOMIC DNA]</scope>
    <source>
        <strain evidence="10">LY-73</strain>
    </source>
</reference>
<evidence type="ECO:0000313" key="10">
    <source>
        <dbReference type="Proteomes" id="UP000030647"/>
    </source>
</evidence>
<dbReference type="SUPFAM" id="SSF103473">
    <property type="entry name" value="MFS general substrate transporter"/>
    <property type="match status" value="1"/>
</dbReference>
<comment type="subcellular location">
    <subcellularLocation>
        <location evidence="1">Cell membrane</location>
        <topology evidence="1">Multi-pass membrane protein</topology>
    </subcellularLocation>
</comment>
<gene>
    <name evidence="9" type="ORF">L248_0016</name>
</gene>
<dbReference type="PROSITE" id="PS50850">
    <property type="entry name" value="MFS"/>
    <property type="match status" value="1"/>
</dbReference>
<evidence type="ECO:0000256" key="7">
    <source>
        <dbReference type="SAM" id="Phobius"/>
    </source>
</evidence>
<keyword evidence="4 7" id="KW-0812">Transmembrane</keyword>
<dbReference type="InterPro" id="IPR051788">
    <property type="entry name" value="MFS_Transporter"/>
</dbReference>
<dbReference type="InterPro" id="IPR036259">
    <property type="entry name" value="MFS_trans_sf"/>
</dbReference>
<dbReference type="OrthoDB" id="7066727at2"/>
<dbReference type="HOGENOM" id="CLU_045105_0_1_9"/>
<evidence type="ECO:0000256" key="3">
    <source>
        <dbReference type="ARBA" id="ARBA00022448"/>
    </source>
</evidence>
<keyword evidence="3" id="KW-0813">Transport</keyword>
<dbReference type="STRING" id="1231336.L248_0016"/>
<evidence type="ECO:0000256" key="5">
    <source>
        <dbReference type="ARBA" id="ARBA00022989"/>
    </source>
</evidence>
<dbReference type="RefSeq" id="WP_022527963.1">
    <property type="nucleotide sequence ID" value="NZ_KI271582.1"/>
</dbReference>
<dbReference type="GO" id="GO:0005886">
    <property type="term" value="C:plasma membrane"/>
    <property type="evidence" value="ECO:0007669"/>
    <property type="project" value="UniProtKB-SubCell"/>
</dbReference>